<keyword evidence="8" id="KW-1185">Reference proteome</keyword>
<dbReference type="InterPro" id="IPR002731">
    <property type="entry name" value="ATPase_BadF"/>
</dbReference>
<comment type="caution">
    <text evidence="7">The sequence shown here is derived from an EMBL/GenBank/DDBJ whole genome shotgun (WGS) entry which is preliminary data.</text>
</comment>
<feature type="domain" description="ATPase BadF/BadG/BcrA/BcrD type" evidence="5">
    <location>
        <begin position="5"/>
        <end position="252"/>
    </location>
</feature>
<comment type="cofactor">
    <cofactor evidence="1">
        <name>[4Fe-4S] cluster</name>
        <dbReference type="ChEBI" id="CHEBI:49883"/>
    </cofactor>
</comment>
<evidence type="ECO:0000259" key="6">
    <source>
        <dbReference type="Pfam" id="PF09989"/>
    </source>
</evidence>
<gene>
    <name evidence="7" type="ORF">H5982_00480</name>
</gene>
<dbReference type="Proteomes" id="UP000775500">
    <property type="component" value="Unassembled WGS sequence"/>
</dbReference>
<dbReference type="CDD" id="cd24035">
    <property type="entry name" value="ASKHA_NBD_O66634-like_rpt2"/>
    <property type="match status" value="1"/>
</dbReference>
<dbReference type="Pfam" id="PF01869">
    <property type="entry name" value="BcrAD_BadFG"/>
    <property type="match status" value="2"/>
</dbReference>
<name>A0ABS2FMC3_9FIRM</name>
<evidence type="ECO:0000256" key="2">
    <source>
        <dbReference type="ARBA" id="ARBA00022723"/>
    </source>
</evidence>
<dbReference type="SUPFAM" id="SSF53067">
    <property type="entry name" value="Actin-like ATPase domain"/>
    <property type="match status" value="2"/>
</dbReference>
<evidence type="ECO:0000313" key="7">
    <source>
        <dbReference type="EMBL" id="MBM6830585.1"/>
    </source>
</evidence>
<keyword evidence="2" id="KW-0479">Metal-binding</keyword>
<proteinExistence type="predicted"/>
<dbReference type="InterPro" id="IPR051805">
    <property type="entry name" value="Dehydratase_Activator_Redct"/>
</dbReference>
<evidence type="ECO:0000313" key="8">
    <source>
        <dbReference type="Proteomes" id="UP000775500"/>
    </source>
</evidence>
<feature type="domain" description="ATPase BadF/BadG/BcrA/BcrD type" evidence="5">
    <location>
        <begin position="316"/>
        <end position="569"/>
    </location>
</feature>
<accession>A0ABS2FMC3</accession>
<keyword evidence="3" id="KW-0408">Iron</keyword>
<dbReference type="InterPro" id="IPR018709">
    <property type="entry name" value="CoA_activase_DUF2229"/>
</dbReference>
<protein>
    <submittedName>
        <fullName evidence="7">2-hydroxyacyl-CoA dehydratase</fullName>
    </submittedName>
</protein>
<dbReference type="PANTHER" id="PTHR32329:SF4">
    <property type="entry name" value="ACTIVATOR OF 2-HYDROXYACYL-COA DEHYDRATASE"/>
    <property type="match status" value="1"/>
</dbReference>
<dbReference type="EMBL" id="JACJLU010000001">
    <property type="protein sequence ID" value="MBM6830585.1"/>
    <property type="molecule type" value="Genomic_DNA"/>
</dbReference>
<dbReference type="Pfam" id="PF09989">
    <property type="entry name" value="DUF2229"/>
    <property type="match status" value="1"/>
</dbReference>
<sequence length="971" mass="109401">MTIRIGFDIGSTTIKAVVLDEHNNILYKSYERHMSQARQKALEKIVELKEYCKEPFSFAISGSGALGLCEAGDLPFVQEVFASASAIKRFYPNTDCAIELGGEDAKILFFQGSLEQRMNSSCAGGTGAFIDQMASLLNMSLEQMNEASFHYQKIYPIASRCGVFAKSDIQPLINQGVDKADLCASIFQCVVNQTITSLAQGRKIEGNILFLGGPLFFLSGLRKRFEETLNLESSQSVCPDTAIHFVALGTALCSEKEFTYDELVGKLQALVDMPMEVESSLPLFENEEDYQNFIDRHQQHDVEYGNLEHYEGKTYLGIDSGSTTTKLVLIGENHQILYQSYTSNKGNPLDVVLEDLKRIYAINPKVRIYGAYSTGYGEELMRVAFHLDGGVVETMAHYVAARFFNPQVDYILDIGGQDIKCFKIRDGHIDDIVLNEACSSGCGSFIETFAHSLGYDAKEFARLGLHSKNPVDLGTRCTVFMNSGVKQAQKNGATIEDISAGLCKSVVKNALYKVIRARNKDDIGKHIVVQGGTFQNDAILRSFEQELGYEVIRPSIAHLMGAFGAALYAKKLHRTKSAVLGPDALASFSHTSRSVACNGCTNHCSLTINTFADGTRLVAGNKCDKMIKSIEKKTELPDLYKDKMEMLEKQKQKYHHEQKILMPFVLNNYDMLPFWTKFFDCLQIEVHWSSPTTQEMYHDGQQTIPSDTACFPAKVVHGHIMQLLKEKEESIFYPCMTYNVDEHQSDNHFNCPLVAYYPENIAANMDFKDKKFYYPYITVDDPNSFAKTMQKTLEQMGFNYKRSQIKYALQQGLLERQIFHEQLVQKHLDAVNFARANAIPMVVLCGRPYHLDPLINHQIHKLLIQLGFVVLSEESVPRQQKQKVFVLNQWTYHARLYQAAKYVSENPDMELVQLVSFGCGIDAITSDEVKDILKDANKFYTQIKIDEIDNLGAARIRLRSLKEAIQEGKEN</sequence>
<keyword evidence="4" id="KW-0411">Iron-sulfur</keyword>
<dbReference type="NCBIfam" id="TIGR00241">
    <property type="entry name" value="CoA_E_activ"/>
    <property type="match status" value="1"/>
</dbReference>
<dbReference type="InterPro" id="IPR008275">
    <property type="entry name" value="CoA_E_activase_dom"/>
</dbReference>
<feature type="domain" description="DUF2229" evidence="6">
    <location>
        <begin position="660"/>
        <end position="876"/>
    </location>
</feature>
<evidence type="ECO:0000256" key="1">
    <source>
        <dbReference type="ARBA" id="ARBA00001966"/>
    </source>
</evidence>
<dbReference type="CDD" id="cd24034">
    <property type="entry name" value="ASKHA_NBD_O66634-like_rpt1"/>
    <property type="match status" value="1"/>
</dbReference>
<evidence type="ECO:0000256" key="4">
    <source>
        <dbReference type="ARBA" id="ARBA00023014"/>
    </source>
</evidence>
<dbReference type="PANTHER" id="PTHR32329">
    <property type="entry name" value="BIFUNCTIONAL PROTEIN [INCLUDES 2-HYDROXYACYL-COA DEHYDRATASE (N-TER) AND ITS ACTIVATOR DOMAIN (C_TERM)-RELATED"/>
    <property type="match status" value="1"/>
</dbReference>
<evidence type="ECO:0000256" key="3">
    <source>
        <dbReference type="ARBA" id="ARBA00023004"/>
    </source>
</evidence>
<dbReference type="Gene3D" id="3.30.420.40">
    <property type="match status" value="4"/>
</dbReference>
<organism evidence="7 8">
    <name type="scientific">Faecalicoccus acidiformans</name>
    <dbReference type="NCBI Taxonomy" id="915173"/>
    <lineage>
        <taxon>Bacteria</taxon>
        <taxon>Bacillati</taxon>
        <taxon>Bacillota</taxon>
        <taxon>Erysipelotrichia</taxon>
        <taxon>Erysipelotrichales</taxon>
        <taxon>Erysipelotrichaceae</taxon>
        <taxon>Faecalicoccus</taxon>
    </lineage>
</organism>
<reference evidence="7 8" key="1">
    <citation type="journal article" date="2021" name="Sci. Rep.">
        <title>The distribution of antibiotic resistance genes in chicken gut microbiota commensals.</title>
        <authorList>
            <person name="Juricova H."/>
            <person name="Matiasovicova J."/>
            <person name="Kubasova T."/>
            <person name="Cejkova D."/>
            <person name="Rychlik I."/>
        </authorList>
    </citation>
    <scope>NUCLEOTIDE SEQUENCE [LARGE SCALE GENOMIC DNA]</scope>
    <source>
        <strain evidence="7 8">An423</strain>
    </source>
</reference>
<dbReference type="RefSeq" id="WP_204684474.1">
    <property type="nucleotide sequence ID" value="NZ_JACJLU010000001.1"/>
</dbReference>
<evidence type="ECO:0000259" key="5">
    <source>
        <dbReference type="Pfam" id="PF01869"/>
    </source>
</evidence>
<dbReference type="InterPro" id="IPR043129">
    <property type="entry name" value="ATPase_NBD"/>
</dbReference>